<evidence type="ECO:0000313" key="3">
    <source>
        <dbReference type="Proteomes" id="UP000024635"/>
    </source>
</evidence>
<dbReference type="AlphaFoldDB" id="A0A016W6B7"/>
<evidence type="ECO:0000256" key="1">
    <source>
        <dbReference type="SAM" id="SignalP"/>
    </source>
</evidence>
<sequence>MKLSAFLSLYHLSLFLIAHFVLEGDARIRRKRDFRVGQKRCQPRFSEISTLYLGTDAQRNNNEYDEFLEIEFPREHCGTVKRPSLMPYVIIAVDTKPKYVAAKGSLLYASLHQRTLKPDTLIFVMDNQTDRSKAATAEFDVEYRRDLANGMISGIDRNALRGSFFSNLSPSNEEVSNFPVIFMLLETPRHSHDRGKLKRLLRIFQFVRVEGRVVRPAEAGAVRPLAIPSMWTVAFDNAVDVVVVNRNSHTTKLNRFTKEMFNAFPVRRIVPSMVSVTVHENTLDPPRGRSIPFCNPDVEDGEYTSTHVSMYWKMSMHTPGRENDCRAAEFLRKFDEITTT</sequence>
<keyword evidence="3" id="KW-1185">Reference proteome</keyword>
<accession>A0A016W6B7</accession>
<proteinExistence type="predicted"/>
<organism evidence="2 3">
    <name type="scientific">Ancylostoma ceylanicum</name>
    <dbReference type="NCBI Taxonomy" id="53326"/>
    <lineage>
        <taxon>Eukaryota</taxon>
        <taxon>Metazoa</taxon>
        <taxon>Ecdysozoa</taxon>
        <taxon>Nematoda</taxon>
        <taxon>Chromadorea</taxon>
        <taxon>Rhabditida</taxon>
        <taxon>Rhabditina</taxon>
        <taxon>Rhabditomorpha</taxon>
        <taxon>Strongyloidea</taxon>
        <taxon>Ancylostomatidae</taxon>
        <taxon>Ancylostomatinae</taxon>
        <taxon>Ancylostoma</taxon>
    </lineage>
</organism>
<comment type="caution">
    <text evidence="2">The sequence shown here is derived from an EMBL/GenBank/DDBJ whole genome shotgun (WGS) entry which is preliminary data.</text>
</comment>
<dbReference type="EMBL" id="JARK01000952">
    <property type="protein sequence ID" value="EYC34842.1"/>
    <property type="molecule type" value="Genomic_DNA"/>
</dbReference>
<dbReference type="OrthoDB" id="10512731at2759"/>
<feature type="chain" id="PRO_5001490312" evidence="1">
    <location>
        <begin position="27"/>
        <end position="340"/>
    </location>
</feature>
<gene>
    <name evidence="2" type="primary">Acey_s1353.g3844</name>
    <name evidence="2" type="ORF">Y032_1353g3844</name>
</gene>
<feature type="signal peptide" evidence="1">
    <location>
        <begin position="1"/>
        <end position="26"/>
    </location>
</feature>
<evidence type="ECO:0000313" key="2">
    <source>
        <dbReference type="EMBL" id="EYC34842.1"/>
    </source>
</evidence>
<name>A0A016W6B7_9BILA</name>
<protein>
    <submittedName>
        <fullName evidence="2">Uncharacterized protein</fullName>
    </submittedName>
</protein>
<reference evidence="3" key="1">
    <citation type="journal article" date="2015" name="Nat. Genet.">
        <title>The genome and transcriptome of the zoonotic hookworm Ancylostoma ceylanicum identify infection-specific gene families.</title>
        <authorList>
            <person name="Schwarz E.M."/>
            <person name="Hu Y."/>
            <person name="Antoshechkin I."/>
            <person name="Miller M.M."/>
            <person name="Sternberg P.W."/>
            <person name="Aroian R.V."/>
        </authorList>
    </citation>
    <scope>NUCLEOTIDE SEQUENCE</scope>
    <source>
        <strain evidence="3">HY135</strain>
    </source>
</reference>
<keyword evidence="1" id="KW-0732">Signal</keyword>
<dbReference type="Proteomes" id="UP000024635">
    <property type="component" value="Unassembled WGS sequence"/>
</dbReference>